<evidence type="ECO:0000313" key="2">
    <source>
        <dbReference type="Proteomes" id="UP001597063"/>
    </source>
</evidence>
<dbReference type="Proteomes" id="UP001597063">
    <property type="component" value="Unassembled WGS sequence"/>
</dbReference>
<dbReference type="EMBL" id="JBHTGP010000007">
    <property type="protein sequence ID" value="MFD0686048.1"/>
    <property type="molecule type" value="Genomic_DNA"/>
</dbReference>
<evidence type="ECO:0008006" key="3">
    <source>
        <dbReference type="Google" id="ProtNLM"/>
    </source>
</evidence>
<sequence length="112" mass="12860">MEQMITEPELGPFQDMWDAWEDVRDELLDKPLSHFQRAAEIQFEELAEHLAAGDREAAAREATDVISVALNLLRSLGYTPAEIGIIARSRAAQRMQGRTQQILEKYQRDYDI</sequence>
<gene>
    <name evidence="1" type="ORF">ACFQZM_16220</name>
</gene>
<organism evidence="1 2">
    <name type="scientific">Actinomadura fibrosa</name>
    <dbReference type="NCBI Taxonomy" id="111802"/>
    <lineage>
        <taxon>Bacteria</taxon>
        <taxon>Bacillati</taxon>
        <taxon>Actinomycetota</taxon>
        <taxon>Actinomycetes</taxon>
        <taxon>Streptosporangiales</taxon>
        <taxon>Thermomonosporaceae</taxon>
        <taxon>Actinomadura</taxon>
    </lineage>
</organism>
<name>A0ABW2XL78_9ACTN</name>
<reference evidence="2" key="1">
    <citation type="journal article" date="2019" name="Int. J. Syst. Evol. Microbiol.">
        <title>The Global Catalogue of Microorganisms (GCM) 10K type strain sequencing project: providing services to taxonomists for standard genome sequencing and annotation.</title>
        <authorList>
            <consortium name="The Broad Institute Genomics Platform"/>
            <consortium name="The Broad Institute Genome Sequencing Center for Infectious Disease"/>
            <person name="Wu L."/>
            <person name="Ma J."/>
        </authorList>
    </citation>
    <scope>NUCLEOTIDE SEQUENCE [LARGE SCALE GENOMIC DNA]</scope>
    <source>
        <strain evidence="2">JCM 9371</strain>
    </source>
</reference>
<proteinExistence type="predicted"/>
<protein>
    <recommendedName>
        <fullName evidence="3">NTP pyrophosphohydrolase MazG putative catalytic core domain-containing protein</fullName>
    </recommendedName>
</protein>
<keyword evidence="2" id="KW-1185">Reference proteome</keyword>
<comment type="caution">
    <text evidence="1">The sequence shown here is derived from an EMBL/GenBank/DDBJ whole genome shotgun (WGS) entry which is preliminary data.</text>
</comment>
<evidence type="ECO:0000313" key="1">
    <source>
        <dbReference type="EMBL" id="MFD0686048.1"/>
    </source>
</evidence>
<accession>A0ABW2XL78</accession>
<dbReference type="RefSeq" id="WP_131755620.1">
    <property type="nucleotide sequence ID" value="NZ_CAACUY010000007.1"/>
</dbReference>